<dbReference type="Pfam" id="PF01804">
    <property type="entry name" value="Penicil_amidase"/>
    <property type="match status" value="1"/>
</dbReference>
<keyword evidence="2" id="KW-0378">Hydrolase</keyword>
<dbReference type="Proteomes" id="UP001595724">
    <property type="component" value="Unassembled WGS sequence"/>
</dbReference>
<dbReference type="PANTHER" id="PTHR34218">
    <property type="entry name" value="PEPTIDASE S45 PENICILLIN AMIDASE"/>
    <property type="match status" value="1"/>
</dbReference>
<gene>
    <name evidence="5" type="ORF">ACFOM9_07355</name>
</gene>
<comment type="subunit">
    <text evidence="4">Heterodimer of an alpha subunit and a beta subunit processed from the same precursor.</text>
</comment>
<evidence type="ECO:0000256" key="3">
    <source>
        <dbReference type="ARBA" id="ARBA00023145"/>
    </source>
</evidence>
<dbReference type="Gene3D" id="1.10.1400.10">
    <property type="match status" value="1"/>
</dbReference>
<protein>
    <submittedName>
        <fullName evidence="5">Penicillin acylase family protein</fullName>
    </submittedName>
</protein>
<keyword evidence="3" id="KW-0865">Zymogen</keyword>
<dbReference type="InterPro" id="IPR023343">
    <property type="entry name" value="Penicillin_amidase_dom1"/>
</dbReference>
<accession>A0ABV7USS9</accession>
<dbReference type="EMBL" id="JBHRYF010000004">
    <property type="protein sequence ID" value="MFC3659891.1"/>
    <property type="molecule type" value="Genomic_DNA"/>
</dbReference>
<comment type="caution">
    <text evidence="5">The sequence shown here is derived from an EMBL/GenBank/DDBJ whole genome shotgun (WGS) entry which is preliminary data.</text>
</comment>
<evidence type="ECO:0000256" key="1">
    <source>
        <dbReference type="ARBA" id="ARBA00006586"/>
    </source>
</evidence>
<evidence type="ECO:0000313" key="5">
    <source>
        <dbReference type="EMBL" id="MFC3659891.1"/>
    </source>
</evidence>
<sequence>MARWLKRIALLVVALLALAGLAAWLLLRASLPKLDGEHALPGLSAPATVQRDRLGVVTIDAASEADAMRALGYVHAQERFFEMDLMRRTAAGELSALFGPVALDFDRRHRVHRMRARATEYLRVVAGDRLASLRAYTEGVNAGLAALHARPWPYLLLQQSPRPWRLEDSALAGYAMYFDLQDADGGRELALWKLRQHLPPPLYALLAREGTRWDAPLQGGALGDAALPGPEQVDLRKLPMPDRDGAEAALASMPADIRDPRMAVLSSGLPIHDVRAMPTATGLSPGSNNFAVAGALTRDGRAIVADDMHLGLRAPGIWFRARLRYPDLRAPGGKVDVQGFTLPGLPAVVVGSNGHVAWAFTNSYVDTTDWKRVVPCTRGQKAAPCVPVTTHRESIDVAGATATTLVVEDTAWGPILEREPDGSALALRWTAHLPGALNLGLVEIARAGDLAAAQRAADRTAIPTQNMLIADSRGRIAWRLLGPLPQRTAACSAQRLVEDAAIDTSVRSGAVSAAAACHPWRISTATAPLLADPANGRLWTANARVVGEGELARVGDGGYDLGARAAQIRDGLLARDKLSERDLLAIQLDDRALFLRRWWQLLQANAKGAGSPALSALADASRHWPGRASADSASYRIVRAWRLAVVARIESGLAAPALAVLGDGFEMPKLSQIEGTAWPLLQQRPAHLLPRRFATWNALLEDAAREVRDELSAAGPLAARTWGERNTAHICHPLASAIPLLGERLLCMPPDRLDGDANMPRVAAPAFGASERMVVSPGHEADGIIHMPGGQSGHPLSPFWGAGHEDWVHGTATPFLPGETEHRLTLRPH</sequence>
<proteinExistence type="inferred from homology"/>
<evidence type="ECO:0000256" key="2">
    <source>
        <dbReference type="ARBA" id="ARBA00022801"/>
    </source>
</evidence>
<comment type="similarity">
    <text evidence="1">Belongs to the peptidase S45 family.</text>
</comment>
<organism evidence="5 6">
    <name type="scientific">Luteimonas notoginsengisoli</name>
    <dbReference type="NCBI Taxonomy" id="1578200"/>
    <lineage>
        <taxon>Bacteria</taxon>
        <taxon>Pseudomonadati</taxon>
        <taxon>Pseudomonadota</taxon>
        <taxon>Gammaproteobacteria</taxon>
        <taxon>Lysobacterales</taxon>
        <taxon>Lysobacteraceae</taxon>
        <taxon>Luteimonas</taxon>
    </lineage>
</organism>
<dbReference type="Gene3D" id="1.10.439.10">
    <property type="entry name" value="Penicillin Amidohydrolase, domain 1"/>
    <property type="match status" value="1"/>
</dbReference>
<dbReference type="PANTHER" id="PTHR34218:SF4">
    <property type="entry name" value="ACYL-HOMOSERINE LACTONE ACYLASE QUIP"/>
    <property type="match status" value="1"/>
</dbReference>
<dbReference type="InterPro" id="IPR002692">
    <property type="entry name" value="S45"/>
</dbReference>
<dbReference type="Gene3D" id="3.60.20.10">
    <property type="entry name" value="Glutamine Phosphoribosylpyrophosphate, subunit 1, domain 1"/>
    <property type="match status" value="1"/>
</dbReference>
<dbReference type="InterPro" id="IPR029055">
    <property type="entry name" value="Ntn_hydrolases_N"/>
</dbReference>
<dbReference type="CDD" id="cd03747">
    <property type="entry name" value="Ntn_PGA_like"/>
    <property type="match status" value="1"/>
</dbReference>
<dbReference type="InterPro" id="IPR014395">
    <property type="entry name" value="Pen/GL7ACA/AHL_acylase"/>
</dbReference>
<dbReference type="RefSeq" id="WP_386708356.1">
    <property type="nucleotide sequence ID" value="NZ_JBHRYF010000004.1"/>
</dbReference>
<dbReference type="Gene3D" id="2.30.120.10">
    <property type="match status" value="1"/>
</dbReference>
<dbReference type="SUPFAM" id="SSF56235">
    <property type="entry name" value="N-terminal nucleophile aminohydrolases (Ntn hydrolases)"/>
    <property type="match status" value="1"/>
</dbReference>
<reference evidence="6" key="1">
    <citation type="journal article" date="2019" name="Int. J. Syst. Evol. Microbiol.">
        <title>The Global Catalogue of Microorganisms (GCM) 10K type strain sequencing project: providing services to taxonomists for standard genome sequencing and annotation.</title>
        <authorList>
            <consortium name="The Broad Institute Genomics Platform"/>
            <consortium name="The Broad Institute Genome Sequencing Center for Infectious Disease"/>
            <person name="Wu L."/>
            <person name="Ma J."/>
        </authorList>
    </citation>
    <scope>NUCLEOTIDE SEQUENCE [LARGE SCALE GENOMIC DNA]</scope>
    <source>
        <strain evidence="6">KCTC 42211</strain>
    </source>
</reference>
<evidence type="ECO:0000256" key="4">
    <source>
        <dbReference type="ARBA" id="ARBA00038735"/>
    </source>
</evidence>
<dbReference type="PIRSF" id="PIRSF001227">
    <property type="entry name" value="Pen_acylase"/>
    <property type="match status" value="1"/>
</dbReference>
<dbReference type="InterPro" id="IPR043146">
    <property type="entry name" value="Penicillin_amidase_N_B-knob"/>
</dbReference>
<dbReference type="InterPro" id="IPR043147">
    <property type="entry name" value="Penicillin_amidase_A-knob"/>
</dbReference>
<keyword evidence="6" id="KW-1185">Reference proteome</keyword>
<evidence type="ECO:0000313" key="6">
    <source>
        <dbReference type="Proteomes" id="UP001595724"/>
    </source>
</evidence>
<name>A0ABV7USS9_9GAMM</name>